<dbReference type="EMBL" id="WNWQ01000142">
    <property type="protein sequence ID" value="KAE9976974.1"/>
    <property type="molecule type" value="Genomic_DNA"/>
</dbReference>
<dbReference type="EMBL" id="WNWS01000054">
    <property type="protein sequence ID" value="KAE9984094.1"/>
    <property type="molecule type" value="Genomic_DNA"/>
</dbReference>
<evidence type="ECO:0000256" key="1">
    <source>
        <dbReference type="SAM" id="MobiDB-lite"/>
    </source>
</evidence>
<feature type="region of interest" description="Disordered" evidence="1">
    <location>
        <begin position="1"/>
        <end position="132"/>
    </location>
</feature>
<dbReference type="AlphaFoldDB" id="A0A8H3VBT3"/>
<name>A0A8H3VBT3_VENIN</name>
<feature type="compositionally biased region" description="Polar residues" evidence="1">
    <location>
        <begin position="80"/>
        <end position="90"/>
    </location>
</feature>
<comment type="caution">
    <text evidence="3">The sequence shown here is derived from an EMBL/GenBank/DDBJ whole genome shotgun (WGS) entry which is preliminary data.</text>
</comment>
<accession>A0A8H3VBT3</accession>
<dbReference type="Proteomes" id="UP000433883">
    <property type="component" value="Unassembled WGS sequence"/>
</dbReference>
<evidence type="ECO:0000313" key="2">
    <source>
        <dbReference type="EMBL" id="KAE9976974.1"/>
    </source>
</evidence>
<proteinExistence type="predicted"/>
<dbReference type="SUPFAM" id="SSF52047">
    <property type="entry name" value="RNI-like"/>
    <property type="match status" value="1"/>
</dbReference>
<sequence>MASKKRSAAQALTDGETVLPRERKKKRSKSKQGSDTHDTVSETEAGGNSQATEVEKGGKGHEKGPMTKSKVSKDKHSSKQTSSSKLQHSTTMKEDGNHNTIKRQDLTSISDEDSSDPSEPKTKQHKRQALRAPVFEKGWGEGEIRWFRSEEFDESFFVKGVTEVSFDGFVFTNAHANAIVSAPKKFRKGLDMINAGWIDDKGITDDAIMRHADEITNETLVNLAKACPNLTSVYLYGRLLSDLALEAFFQHCPKLESFTICSNGRTIKTNGNLRGSALKLLRKNPDWAPELWKLCLHGYDGENRKLQRAISKLTAARPELFIDTEDNVTRLSSKLFRGHKDVINMLSDDGGDDDDDDDNDSIDKSDTGASDDEDWTGCDPTLNMNMIDDIFGDSSLGDFMFNQYANGNAIHGFMF</sequence>
<feature type="compositionally biased region" description="Basic and acidic residues" evidence="1">
    <location>
        <begin position="53"/>
        <end position="77"/>
    </location>
</feature>
<feature type="compositionally biased region" description="Basic and acidic residues" evidence="1">
    <location>
        <begin position="91"/>
        <end position="105"/>
    </location>
</feature>
<dbReference type="Gene3D" id="3.80.10.10">
    <property type="entry name" value="Ribonuclease Inhibitor"/>
    <property type="match status" value="1"/>
</dbReference>
<gene>
    <name evidence="2" type="ORF">BLS_001749</name>
    <name evidence="3" type="ORF">EG328_009144</name>
</gene>
<dbReference type="OrthoDB" id="3797797at2759"/>
<reference evidence="3 4" key="1">
    <citation type="submission" date="2018-12" db="EMBL/GenBank/DDBJ databases">
        <title>Venturia inaequalis Genome Resource.</title>
        <authorList>
            <person name="Lichtner F.J."/>
        </authorList>
    </citation>
    <scope>NUCLEOTIDE SEQUENCE [LARGE SCALE GENOMIC DNA]</scope>
    <source>
        <strain evidence="3 4">120213</strain>
        <strain evidence="2">Bline_iso_100314</strain>
    </source>
</reference>
<evidence type="ECO:0000313" key="3">
    <source>
        <dbReference type="EMBL" id="KAE9984094.1"/>
    </source>
</evidence>
<dbReference type="InterPro" id="IPR032675">
    <property type="entry name" value="LRR_dom_sf"/>
</dbReference>
<feature type="compositionally biased region" description="Acidic residues" evidence="1">
    <location>
        <begin position="349"/>
        <end position="360"/>
    </location>
</feature>
<evidence type="ECO:0000313" key="4">
    <source>
        <dbReference type="Proteomes" id="UP000447873"/>
    </source>
</evidence>
<protein>
    <submittedName>
        <fullName evidence="3">Uncharacterized protein</fullName>
    </submittedName>
</protein>
<organism evidence="3 4">
    <name type="scientific">Venturia inaequalis</name>
    <name type="common">Apple scab fungus</name>
    <dbReference type="NCBI Taxonomy" id="5025"/>
    <lineage>
        <taxon>Eukaryota</taxon>
        <taxon>Fungi</taxon>
        <taxon>Dikarya</taxon>
        <taxon>Ascomycota</taxon>
        <taxon>Pezizomycotina</taxon>
        <taxon>Dothideomycetes</taxon>
        <taxon>Pleosporomycetidae</taxon>
        <taxon>Venturiales</taxon>
        <taxon>Venturiaceae</taxon>
        <taxon>Venturia</taxon>
    </lineage>
</organism>
<dbReference type="Proteomes" id="UP000447873">
    <property type="component" value="Unassembled WGS sequence"/>
</dbReference>
<feature type="region of interest" description="Disordered" evidence="1">
    <location>
        <begin position="347"/>
        <end position="377"/>
    </location>
</feature>